<reference evidence="1 2" key="1">
    <citation type="submission" date="2021-02" db="EMBL/GenBank/DDBJ databases">
        <title>De Novo genome assembly of isolated myxobacteria.</title>
        <authorList>
            <person name="Stevens D.C."/>
        </authorList>
    </citation>
    <scope>NUCLEOTIDE SEQUENCE [LARGE SCALE GENOMIC DNA]</scope>
    <source>
        <strain evidence="1 2">SCHIC003</strain>
    </source>
</reference>
<keyword evidence="2" id="KW-1185">Reference proteome</keyword>
<evidence type="ECO:0000313" key="2">
    <source>
        <dbReference type="Proteomes" id="UP000663090"/>
    </source>
</evidence>
<gene>
    <name evidence="1" type="ORF">JY572_13740</name>
</gene>
<dbReference type="Proteomes" id="UP000663090">
    <property type="component" value="Chromosome"/>
</dbReference>
<protein>
    <recommendedName>
        <fullName evidence="3">Xylose isomerase-like TIM barrel domain-containing protein</fullName>
    </recommendedName>
</protein>
<evidence type="ECO:0008006" key="3">
    <source>
        <dbReference type="Google" id="ProtNLM"/>
    </source>
</evidence>
<dbReference type="Gene3D" id="3.20.20.150">
    <property type="entry name" value="Divalent-metal-dependent TIM barrel enzymes"/>
    <property type="match status" value="1"/>
</dbReference>
<dbReference type="SUPFAM" id="SSF51658">
    <property type="entry name" value="Xylose isomerase-like"/>
    <property type="match status" value="1"/>
</dbReference>
<name>A0ABX7NHJ7_9BACT</name>
<proteinExistence type="predicted"/>
<evidence type="ECO:0000313" key="1">
    <source>
        <dbReference type="EMBL" id="QSQ17047.1"/>
    </source>
</evidence>
<dbReference type="EMBL" id="CP071091">
    <property type="protein sequence ID" value="QSQ17047.1"/>
    <property type="molecule type" value="Genomic_DNA"/>
</dbReference>
<organism evidence="1 2">
    <name type="scientific">Myxococcus landrumensis</name>
    <dbReference type="NCBI Taxonomy" id="2813577"/>
    <lineage>
        <taxon>Bacteria</taxon>
        <taxon>Pseudomonadati</taxon>
        <taxon>Myxococcota</taxon>
        <taxon>Myxococcia</taxon>
        <taxon>Myxococcales</taxon>
        <taxon>Cystobacterineae</taxon>
        <taxon>Myxococcaceae</taxon>
        <taxon>Myxococcus</taxon>
    </lineage>
</organism>
<dbReference type="RefSeq" id="WP_206718682.1">
    <property type="nucleotide sequence ID" value="NZ_CP071091.1"/>
</dbReference>
<sequence>MQDAADALLALGAEGLQLTPGNAPCEGFLDDLRARGVPVRTHHGFDARALRRPVWSPSAECLVDADSVHPPRDVDPASAHWVRRAKSGDFHALTLETMYPGYALGTGDALTWAMDLGLKLAVDVAHLHIQRESGVLPGHVWRRLQDYPSIHEVHVSANPGDRDAHHPLRPDTFGLEWARARRADGTPLILECYMHRLSDETRRTQVALCRGTT</sequence>
<accession>A0ABX7NHJ7</accession>
<dbReference type="InterPro" id="IPR036237">
    <property type="entry name" value="Xyl_isomerase-like_sf"/>
</dbReference>